<dbReference type="GO" id="GO:0051701">
    <property type="term" value="P:biological process involved in interaction with host"/>
    <property type="evidence" value="ECO:0007669"/>
    <property type="project" value="TreeGrafter"/>
</dbReference>
<name>A0A927JED7_9ACTN</name>
<gene>
    <name evidence="4" type="ORF">HT102_15115</name>
</gene>
<dbReference type="InterPro" id="IPR052336">
    <property type="entry name" value="MlaD_Phospholipid_Transporter"/>
</dbReference>
<dbReference type="PANTHER" id="PTHR33371">
    <property type="entry name" value="INTERMEMBRANE PHOSPHOLIPID TRANSPORT SYSTEM BINDING PROTEIN MLAD-RELATED"/>
    <property type="match status" value="1"/>
</dbReference>
<keyword evidence="1" id="KW-0472">Membrane</keyword>
<dbReference type="AlphaFoldDB" id="A0A927JED7"/>
<dbReference type="Proteomes" id="UP000642993">
    <property type="component" value="Unassembled WGS sequence"/>
</dbReference>
<dbReference type="InterPro" id="IPR005693">
    <property type="entry name" value="Mce"/>
</dbReference>
<organism evidence="4 5">
    <name type="scientific">Lolliginicoccus lacisalsi</name>
    <dbReference type="NCBI Taxonomy" id="2742202"/>
    <lineage>
        <taxon>Bacteria</taxon>
        <taxon>Bacillati</taxon>
        <taxon>Actinomycetota</taxon>
        <taxon>Actinomycetes</taxon>
        <taxon>Mycobacteriales</taxon>
        <taxon>Hoyosellaceae</taxon>
        <taxon>Lolliginicoccus</taxon>
    </lineage>
</organism>
<accession>A0A927JED7</accession>
<evidence type="ECO:0000259" key="2">
    <source>
        <dbReference type="Pfam" id="PF02470"/>
    </source>
</evidence>
<evidence type="ECO:0000313" key="5">
    <source>
        <dbReference type="Proteomes" id="UP000642993"/>
    </source>
</evidence>
<keyword evidence="1" id="KW-1133">Transmembrane helix</keyword>
<feature type="domain" description="Mce/MlaD" evidence="2">
    <location>
        <begin position="38"/>
        <end position="116"/>
    </location>
</feature>
<dbReference type="NCBIfam" id="TIGR00996">
    <property type="entry name" value="Mtu_fam_mce"/>
    <property type="match status" value="1"/>
</dbReference>
<keyword evidence="1" id="KW-0812">Transmembrane</keyword>
<dbReference type="PANTHER" id="PTHR33371:SF17">
    <property type="entry name" value="MCE-FAMILY PROTEIN MCE1B"/>
    <property type="match status" value="1"/>
</dbReference>
<protein>
    <submittedName>
        <fullName evidence="4">MCE family protein</fullName>
    </submittedName>
</protein>
<evidence type="ECO:0000256" key="1">
    <source>
        <dbReference type="SAM" id="Phobius"/>
    </source>
</evidence>
<reference evidence="4" key="1">
    <citation type="submission" date="2020-09" db="EMBL/GenBank/DDBJ databases">
        <title>Hoyosella lacisalsi sp. nov., a halotolerant actinobacterium isolated from soil of Lake Gudzhirganskoe.</title>
        <authorList>
            <person name="Yang Q."/>
            <person name="Guo P.Y."/>
            <person name="Liu S.W."/>
            <person name="Li F.N."/>
            <person name="Sun C.H."/>
        </authorList>
    </citation>
    <scope>NUCLEOTIDE SEQUENCE</scope>
    <source>
        <strain evidence="4">G463</strain>
    </source>
</reference>
<dbReference type="Pfam" id="PF11887">
    <property type="entry name" value="Mce4_CUP1"/>
    <property type="match status" value="1"/>
</dbReference>
<dbReference type="InterPro" id="IPR024516">
    <property type="entry name" value="Mce_C"/>
</dbReference>
<evidence type="ECO:0000313" key="4">
    <source>
        <dbReference type="EMBL" id="MBD8507818.1"/>
    </source>
</evidence>
<dbReference type="EMBL" id="JACYWE010000011">
    <property type="protein sequence ID" value="MBD8507818.1"/>
    <property type="molecule type" value="Genomic_DNA"/>
</dbReference>
<feature type="transmembrane region" description="Helical" evidence="1">
    <location>
        <begin position="12"/>
        <end position="33"/>
    </location>
</feature>
<dbReference type="RefSeq" id="WP_192040285.1">
    <property type="nucleotide sequence ID" value="NZ_JACYWE010000011.1"/>
</dbReference>
<proteinExistence type="predicted"/>
<dbReference type="GO" id="GO:0005576">
    <property type="term" value="C:extracellular region"/>
    <property type="evidence" value="ECO:0007669"/>
    <property type="project" value="TreeGrafter"/>
</dbReference>
<comment type="caution">
    <text evidence="4">The sequence shown here is derived from an EMBL/GenBank/DDBJ whole genome shotgun (WGS) entry which is preliminary data.</text>
</comment>
<sequence length="359" mass="38145">MKSLAAPLIKLIVFAVVTIMAVSVLAVAVANYLPTSGAKYTAQFTDVTSLAVGDEVRIAGIRVGKVTAINLLPRGAERDIAEVEFQLQDGMEVPSNIDASIRYRHLAGQRYVLLTRGTTGDESEMLQSGDVIPLERTTPAVNLTVLFNGFRPLFETLNPNDVNRLADQIIQIFQGERTNVTQLVANVGTLTNAIADKDEVIGAVIANLNSVLERVNEHDEDIKEMVTSLDILVSGLAEDRGTIGSAVDSLSVLTTELSALLESSRPSIQGTIGGVEQLAGNLNEGSAEVESALQNLPVKLERVGKTASLGSWFSIYLCGLDIMLGPGAPSTVNVPGGIPRLNQPIYTNASPRCQPGGIQ</sequence>
<dbReference type="InterPro" id="IPR003399">
    <property type="entry name" value="Mce/MlaD"/>
</dbReference>
<evidence type="ECO:0000259" key="3">
    <source>
        <dbReference type="Pfam" id="PF11887"/>
    </source>
</evidence>
<dbReference type="Pfam" id="PF02470">
    <property type="entry name" value="MlaD"/>
    <property type="match status" value="1"/>
</dbReference>
<keyword evidence="5" id="KW-1185">Reference proteome</keyword>
<feature type="domain" description="Mammalian cell entry C-terminal" evidence="3">
    <location>
        <begin position="123"/>
        <end position="318"/>
    </location>
</feature>